<feature type="domain" description="Phospholipid/glycerol acyltransferase" evidence="4">
    <location>
        <begin position="29"/>
        <end position="141"/>
    </location>
</feature>
<dbReference type="GO" id="GO:0006654">
    <property type="term" value="P:phosphatidic acid biosynthetic process"/>
    <property type="evidence" value="ECO:0007669"/>
    <property type="project" value="TreeGrafter"/>
</dbReference>
<keyword evidence="6" id="KW-1185">Reference proteome</keyword>
<dbReference type="EMBL" id="SACY01000001">
    <property type="protein sequence ID" value="RVU26768.1"/>
    <property type="molecule type" value="Genomic_DNA"/>
</dbReference>
<dbReference type="Proteomes" id="UP000282832">
    <property type="component" value="Unassembled WGS sequence"/>
</dbReference>
<dbReference type="Pfam" id="PF01553">
    <property type="entry name" value="Acyltransferase"/>
    <property type="match status" value="1"/>
</dbReference>
<dbReference type="SMART" id="SM00563">
    <property type="entry name" value="PlsC"/>
    <property type="match status" value="1"/>
</dbReference>
<comment type="pathway">
    <text evidence="1">Lipid metabolism.</text>
</comment>
<evidence type="ECO:0000313" key="5">
    <source>
        <dbReference type="EMBL" id="RVU26768.1"/>
    </source>
</evidence>
<dbReference type="OrthoDB" id="9796839at2"/>
<evidence type="ECO:0000313" key="6">
    <source>
        <dbReference type="Proteomes" id="UP000282832"/>
    </source>
</evidence>
<keyword evidence="3 5" id="KW-0012">Acyltransferase</keyword>
<evidence type="ECO:0000256" key="2">
    <source>
        <dbReference type="ARBA" id="ARBA00022679"/>
    </source>
</evidence>
<keyword evidence="2 5" id="KW-0808">Transferase</keyword>
<gene>
    <name evidence="5" type="ORF">EOJ36_01870</name>
</gene>
<comment type="caution">
    <text evidence="5">The sequence shown here is derived from an EMBL/GenBank/DDBJ whole genome shotgun (WGS) entry which is preliminary data.</text>
</comment>
<evidence type="ECO:0000256" key="3">
    <source>
        <dbReference type="ARBA" id="ARBA00023315"/>
    </source>
</evidence>
<proteinExistence type="predicted"/>
<dbReference type="AlphaFoldDB" id="A0A437PX25"/>
<dbReference type="PANTHER" id="PTHR10434">
    <property type="entry name" value="1-ACYL-SN-GLYCEROL-3-PHOSPHATE ACYLTRANSFERASE"/>
    <property type="match status" value="1"/>
</dbReference>
<reference evidence="5 6" key="1">
    <citation type="submission" date="2019-01" db="EMBL/GenBank/DDBJ databases">
        <authorList>
            <person name="Chen W.-M."/>
        </authorList>
    </citation>
    <scope>NUCLEOTIDE SEQUENCE [LARGE SCALE GENOMIC DNA]</scope>
    <source>
        <strain evidence="5 6">FSY-15</strain>
    </source>
</reference>
<name>A0A437PX25_9BACT</name>
<sequence length="186" mass="21577">MSNWLFDWLFKLSGWKVSGNIPYHLKKCIIIVCPHATWVDFPVGVGVRSILKRKIYFWGKKELFQGPFGWIFKKLGGYPVDRTKHTNLVDAIAEIYNSKDEFYAGLAPEGTRKDVKELKSGFYYIAQKANIPIVMVGFDFVNKKVMLNEPYYPSGDFEKDKIDIAKFYQTVPGIQKSWIKNYLKNS</sequence>
<dbReference type="RefSeq" id="WP_127802320.1">
    <property type="nucleotide sequence ID" value="NZ_SACY01000001.1"/>
</dbReference>
<dbReference type="PANTHER" id="PTHR10434:SF9">
    <property type="entry name" value="PHOSPHOLIPID_GLYCEROL ACYLTRANSFERASE DOMAIN-CONTAINING PROTEIN"/>
    <property type="match status" value="1"/>
</dbReference>
<accession>A0A437PX25</accession>
<evidence type="ECO:0000256" key="1">
    <source>
        <dbReference type="ARBA" id="ARBA00005189"/>
    </source>
</evidence>
<dbReference type="GO" id="GO:0003841">
    <property type="term" value="F:1-acylglycerol-3-phosphate O-acyltransferase activity"/>
    <property type="evidence" value="ECO:0007669"/>
    <property type="project" value="TreeGrafter"/>
</dbReference>
<dbReference type="SUPFAM" id="SSF69593">
    <property type="entry name" value="Glycerol-3-phosphate (1)-acyltransferase"/>
    <property type="match status" value="1"/>
</dbReference>
<dbReference type="InterPro" id="IPR002123">
    <property type="entry name" value="Plipid/glycerol_acylTrfase"/>
</dbReference>
<organism evidence="5 6">
    <name type="scientific">Sandaracinomonas limnophila</name>
    <dbReference type="NCBI Taxonomy" id="1862386"/>
    <lineage>
        <taxon>Bacteria</taxon>
        <taxon>Pseudomonadati</taxon>
        <taxon>Bacteroidota</taxon>
        <taxon>Cytophagia</taxon>
        <taxon>Cytophagales</taxon>
        <taxon>Flectobacillaceae</taxon>
        <taxon>Sandaracinomonas</taxon>
    </lineage>
</organism>
<protein>
    <submittedName>
        <fullName evidence="5">Glycerol acyltransferase</fullName>
    </submittedName>
</protein>
<evidence type="ECO:0000259" key="4">
    <source>
        <dbReference type="SMART" id="SM00563"/>
    </source>
</evidence>